<keyword evidence="9" id="KW-1185">Reference proteome</keyword>
<evidence type="ECO:0000313" key="9">
    <source>
        <dbReference type="Proteomes" id="UP000464378"/>
    </source>
</evidence>
<dbReference type="InParanoid" id="A0A6C2YPZ9"/>
<evidence type="ECO:0000259" key="6">
    <source>
        <dbReference type="Pfam" id="PF25944"/>
    </source>
</evidence>
<evidence type="ECO:0000256" key="3">
    <source>
        <dbReference type="SAM" id="Coils"/>
    </source>
</evidence>
<sequence>MLIHRLRLLGGLALITMIGNLGCQKAPPGLTPPEPPPVSVDYPVEKELASYFEFIGQLKAVKDQEVRAQVGGYLKKIYFQEGQKVKAGEALYEIDPIPYQATLDKAKGHVLQVKASLKRAQLEEARVQGLFKTKAVSEEERDRAVANLASAEGELAIANAEVTQAEFDLKNTVIRTETTGLVGRTEITEGNLVTAGTTLLTRVTSVSPIYGFWDVDELTSLWYRERIYNTKTIPNPRTAQQLKCWIRLNSPELPERAGVVDYIDPIIDRDTGTRPIRGVFDNDDGFLTPGDSVRVRVEAGPARRRLLITELAIGSQQTQKFVYVVNPADEVEQRKVTLGEVRDGMQEILSGITANDRVIVNGLLRVRPGMKVNPKLVSSK</sequence>
<dbReference type="GO" id="GO:0046677">
    <property type="term" value="P:response to antibiotic"/>
    <property type="evidence" value="ECO:0007669"/>
    <property type="project" value="TreeGrafter"/>
</dbReference>
<comment type="subcellular location">
    <subcellularLocation>
        <location evidence="1">Cell envelope</location>
    </subcellularLocation>
</comment>
<dbReference type="InterPro" id="IPR058624">
    <property type="entry name" value="MdtA-like_HH"/>
</dbReference>
<dbReference type="Gene3D" id="2.40.50.100">
    <property type="match status" value="1"/>
</dbReference>
<dbReference type="Proteomes" id="UP000464378">
    <property type="component" value="Chromosome"/>
</dbReference>
<dbReference type="SUPFAM" id="SSF111369">
    <property type="entry name" value="HlyD-like secretion proteins"/>
    <property type="match status" value="1"/>
</dbReference>
<protein>
    <submittedName>
        <fullName evidence="8">Uncharacterized protein</fullName>
    </submittedName>
</protein>
<dbReference type="Pfam" id="PF25876">
    <property type="entry name" value="HH_MFP_RND"/>
    <property type="match status" value="1"/>
</dbReference>
<comment type="similarity">
    <text evidence="2">Belongs to the membrane fusion protein (MFP) (TC 8.A.1) family.</text>
</comment>
<dbReference type="InterPro" id="IPR058627">
    <property type="entry name" value="MdtA-like_C"/>
</dbReference>
<organism evidence="8">
    <name type="scientific">Tuwongella immobilis</name>
    <dbReference type="NCBI Taxonomy" id="692036"/>
    <lineage>
        <taxon>Bacteria</taxon>
        <taxon>Pseudomonadati</taxon>
        <taxon>Planctomycetota</taxon>
        <taxon>Planctomycetia</taxon>
        <taxon>Gemmatales</taxon>
        <taxon>Gemmataceae</taxon>
        <taxon>Tuwongella</taxon>
    </lineage>
</organism>
<evidence type="ECO:0000313" key="8">
    <source>
        <dbReference type="EMBL" id="VIP03391.1"/>
    </source>
</evidence>
<gene>
    <name evidence="8" type="ORF">GMBLW1_05690</name>
</gene>
<name>A0A6C2YPZ9_9BACT</name>
<dbReference type="NCBIfam" id="TIGR01730">
    <property type="entry name" value="RND_mfp"/>
    <property type="match status" value="1"/>
</dbReference>
<accession>A0A6C2YPZ9</accession>
<dbReference type="Gene3D" id="2.40.30.170">
    <property type="match status" value="1"/>
</dbReference>
<dbReference type="InterPro" id="IPR006143">
    <property type="entry name" value="RND_pump_MFP"/>
</dbReference>
<proteinExistence type="inferred from homology"/>
<reference evidence="8" key="1">
    <citation type="submission" date="2019-04" db="EMBL/GenBank/DDBJ databases">
        <authorList>
            <consortium name="Science for Life Laboratories"/>
        </authorList>
    </citation>
    <scope>NUCLEOTIDE SEQUENCE</scope>
    <source>
        <strain evidence="8">MBLW1</strain>
    </source>
</reference>
<dbReference type="RefSeq" id="WP_162658466.1">
    <property type="nucleotide sequence ID" value="NZ_LR593887.1"/>
</dbReference>
<dbReference type="EMBL" id="LR586016">
    <property type="protein sequence ID" value="VIP03391.1"/>
    <property type="molecule type" value="Genomic_DNA"/>
</dbReference>
<dbReference type="Gene3D" id="2.40.420.20">
    <property type="match status" value="1"/>
</dbReference>
<feature type="domain" description="Multidrug resistance protein MdtA-like C-terminal permuted SH3" evidence="7">
    <location>
        <begin position="312"/>
        <end position="363"/>
    </location>
</feature>
<dbReference type="Pfam" id="PF25967">
    <property type="entry name" value="RND-MFP_C"/>
    <property type="match status" value="1"/>
</dbReference>
<dbReference type="Pfam" id="PF25917">
    <property type="entry name" value="BSH_RND"/>
    <property type="match status" value="1"/>
</dbReference>
<dbReference type="KEGG" id="tim:GMBLW1_05690"/>
<dbReference type="Pfam" id="PF25944">
    <property type="entry name" value="Beta-barrel_RND"/>
    <property type="match status" value="1"/>
</dbReference>
<dbReference type="GO" id="GO:0005886">
    <property type="term" value="C:plasma membrane"/>
    <property type="evidence" value="ECO:0007669"/>
    <property type="project" value="TreeGrafter"/>
</dbReference>
<dbReference type="GO" id="GO:0030313">
    <property type="term" value="C:cell envelope"/>
    <property type="evidence" value="ECO:0007669"/>
    <property type="project" value="UniProtKB-SubCell"/>
</dbReference>
<dbReference type="PANTHER" id="PTHR30158">
    <property type="entry name" value="ACRA/E-RELATED COMPONENT OF DRUG EFFLUX TRANSPORTER"/>
    <property type="match status" value="1"/>
</dbReference>
<evidence type="ECO:0000256" key="1">
    <source>
        <dbReference type="ARBA" id="ARBA00004196"/>
    </source>
</evidence>
<evidence type="ECO:0000259" key="7">
    <source>
        <dbReference type="Pfam" id="PF25967"/>
    </source>
</evidence>
<dbReference type="Gene3D" id="1.10.287.470">
    <property type="entry name" value="Helix hairpin bin"/>
    <property type="match status" value="1"/>
</dbReference>
<dbReference type="PANTHER" id="PTHR30158:SF10">
    <property type="entry name" value="CATION EFFLUX PUMP"/>
    <property type="match status" value="1"/>
</dbReference>
<dbReference type="EMBL" id="LR593887">
    <property type="protein sequence ID" value="VTS04154.1"/>
    <property type="molecule type" value="Genomic_DNA"/>
</dbReference>
<feature type="coiled-coil region" evidence="3">
    <location>
        <begin position="134"/>
        <end position="168"/>
    </location>
</feature>
<keyword evidence="3" id="KW-0175">Coiled coil</keyword>
<feature type="domain" description="Multidrug resistance protein MdtA-like beta-barrel" evidence="6">
    <location>
        <begin position="256"/>
        <end position="300"/>
    </location>
</feature>
<dbReference type="GO" id="GO:0022857">
    <property type="term" value="F:transmembrane transporter activity"/>
    <property type="evidence" value="ECO:0007669"/>
    <property type="project" value="InterPro"/>
</dbReference>
<dbReference type="AlphaFoldDB" id="A0A6C2YPZ9"/>
<evidence type="ECO:0000259" key="5">
    <source>
        <dbReference type="Pfam" id="PF25917"/>
    </source>
</evidence>
<dbReference type="InterPro" id="IPR058626">
    <property type="entry name" value="MdtA-like_b-barrel"/>
</dbReference>
<feature type="domain" description="Multidrug resistance protein MdtA-like barrel-sandwich hybrid" evidence="5">
    <location>
        <begin position="65"/>
        <end position="199"/>
    </location>
</feature>
<evidence type="ECO:0000259" key="4">
    <source>
        <dbReference type="Pfam" id="PF25876"/>
    </source>
</evidence>
<evidence type="ECO:0000256" key="2">
    <source>
        <dbReference type="ARBA" id="ARBA00009477"/>
    </source>
</evidence>
<dbReference type="InterPro" id="IPR058625">
    <property type="entry name" value="MdtA-like_BSH"/>
</dbReference>
<feature type="domain" description="Multidrug resistance protein MdtA-like alpha-helical hairpin" evidence="4">
    <location>
        <begin position="102"/>
        <end position="171"/>
    </location>
</feature>